<comment type="caution">
    <text evidence="13">The sequence shown here is derived from an EMBL/GenBank/DDBJ whole genome shotgun (WGS) entry which is preliminary data.</text>
</comment>
<evidence type="ECO:0000256" key="7">
    <source>
        <dbReference type="ARBA" id="ARBA00022927"/>
    </source>
</evidence>
<accession>A0A423XAR0</accession>
<evidence type="ECO:0000313" key="14">
    <source>
        <dbReference type="Proteomes" id="UP000285146"/>
    </source>
</evidence>
<dbReference type="STRING" id="1230097.A0A423XAR0"/>
<keyword evidence="6" id="KW-0931">ER-Golgi transport</keyword>
<keyword evidence="5" id="KW-0256">Endoplasmic reticulum</keyword>
<comment type="subcellular location">
    <subcellularLocation>
        <location evidence="1">Endoplasmic reticulum membrane</location>
        <topology evidence="1">Single-pass type IV membrane protein</topology>
    </subcellularLocation>
</comment>
<evidence type="ECO:0008006" key="15">
    <source>
        <dbReference type="Google" id="ProtNLM"/>
    </source>
</evidence>
<evidence type="ECO:0000256" key="10">
    <source>
        <dbReference type="SAM" id="Coils"/>
    </source>
</evidence>
<dbReference type="InParanoid" id="A0A423XAR0"/>
<feature type="region of interest" description="Disordered" evidence="11">
    <location>
        <begin position="188"/>
        <end position="224"/>
    </location>
</feature>
<evidence type="ECO:0000256" key="2">
    <source>
        <dbReference type="ARBA" id="ARBA00007891"/>
    </source>
</evidence>
<feature type="region of interest" description="Disordered" evidence="11">
    <location>
        <begin position="133"/>
        <end position="174"/>
    </location>
</feature>
<evidence type="ECO:0000256" key="12">
    <source>
        <dbReference type="SAM" id="Phobius"/>
    </source>
</evidence>
<name>A0A423XAR0_9PEZI</name>
<protein>
    <recommendedName>
        <fullName evidence="15">Synaptobrevin</fullName>
    </recommendedName>
</protein>
<proteinExistence type="inferred from homology"/>
<organism evidence="13 14">
    <name type="scientific">Cytospora leucostoma</name>
    <dbReference type="NCBI Taxonomy" id="1230097"/>
    <lineage>
        <taxon>Eukaryota</taxon>
        <taxon>Fungi</taxon>
        <taxon>Dikarya</taxon>
        <taxon>Ascomycota</taxon>
        <taxon>Pezizomycotina</taxon>
        <taxon>Sordariomycetes</taxon>
        <taxon>Sordariomycetidae</taxon>
        <taxon>Diaporthales</taxon>
        <taxon>Cytosporaceae</taxon>
        <taxon>Cytospora</taxon>
    </lineage>
</organism>
<dbReference type="PANTHER" id="PTHR13050">
    <property type="entry name" value="USE1-LIKE PROTEIN"/>
    <property type="match status" value="1"/>
</dbReference>
<dbReference type="GO" id="GO:0015031">
    <property type="term" value="P:protein transport"/>
    <property type="evidence" value="ECO:0007669"/>
    <property type="project" value="UniProtKB-KW"/>
</dbReference>
<evidence type="ECO:0000256" key="3">
    <source>
        <dbReference type="ARBA" id="ARBA00022448"/>
    </source>
</evidence>
<feature type="coiled-coil region" evidence="10">
    <location>
        <begin position="242"/>
        <end position="269"/>
    </location>
</feature>
<gene>
    <name evidence="13" type="ORF">VPNG_05944</name>
</gene>
<dbReference type="GO" id="GO:0031201">
    <property type="term" value="C:SNARE complex"/>
    <property type="evidence" value="ECO:0007669"/>
    <property type="project" value="TreeGrafter"/>
</dbReference>
<keyword evidence="14" id="KW-1185">Reference proteome</keyword>
<keyword evidence="9 12" id="KW-0472">Membrane</keyword>
<evidence type="ECO:0000256" key="6">
    <source>
        <dbReference type="ARBA" id="ARBA00022892"/>
    </source>
</evidence>
<dbReference type="EMBL" id="LKEB01000022">
    <property type="protein sequence ID" value="ROW13016.1"/>
    <property type="molecule type" value="Genomic_DNA"/>
</dbReference>
<dbReference type="InterPro" id="IPR019150">
    <property type="entry name" value="Vesicle_transport_protein_Use1"/>
</dbReference>
<evidence type="ECO:0000256" key="11">
    <source>
        <dbReference type="SAM" id="MobiDB-lite"/>
    </source>
</evidence>
<evidence type="ECO:0000313" key="13">
    <source>
        <dbReference type="EMBL" id="ROW13016.1"/>
    </source>
</evidence>
<evidence type="ECO:0000256" key="8">
    <source>
        <dbReference type="ARBA" id="ARBA00022989"/>
    </source>
</evidence>
<evidence type="ECO:0000256" key="5">
    <source>
        <dbReference type="ARBA" id="ARBA00022824"/>
    </source>
</evidence>
<evidence type="ECO:0000256" key="9">
    <source>
        <dbReference type="ARBA" id="ARBA00023136"/>
    </source>
</evidence>
<comment type="similarity">
    <text evidence="2">Belongs to the USE1 family.</text>
</comment>
<keyword evidence="8 12" id="KW-1133">Transmembrane helix</keyword>
<feature type="transmembrane region" description="Helical" evidence="12">
    <location>
        <begin position="321"/>
        <end position="345"/>
    </location>
</feature>
<dbReference type="AlphaFoldDB" id="A0A423XAR0"/>
<evidence type="ECO:0000256" key="4">
    <source>
        <dbReference type="ARBA" id="ARBA00022692"/>
    </source>
</evidence>
<dbReference type="PANTHER" id="PTHR13050:SF7">
    <property type="entry name" value="VESICLE TRANSPORT PROTEIN USE1"/>
    <property type="match status" value="1"/>
</dbReference>
<keyword evidence="10" id="KW-0175">Coiled coil</keyword>
<dbReference type="GO" id="GO:0005484">
    <property type="term" value="F:SNAP receptor activity"/>
    <property type="evidence" value="ECO:0007669"/>
    <property type="project" value="TreeGrafter"/>
</dbReference>
<evidence type="ECO:0000256" key="1">
    <source>
        <dbReference type="ARBA" id="ARBA00004163"/>
    </source>
</evidence>
<feature type="compositionally biased region" description="Polar residues" evidence="11">
    <location>
        <begin position="193"/>
        <end position="209"/>
    </location>
</feature>
<feature type="coiled-coil region" evidence="10">
    <location>
        <begin position="83"/>
        <end position="117"/>
    </location>
</feature>
<keyword evidence="4 12" id="KW-0812">Transmembrane</keyword>
<sequence length="350" mass="38842">MGRVTYDPLAPLSRAQLADPMIDLDRLLSRLQQTILRADAERERRLRTSEYEREKAAFNVDHARTLLTRLQQDALTIKVQTRKQEIQADLNQKREILEQVVDRLRDLEELSAQADDDDLASSGEDDLLGEIIATPSESMDSRSTDLPAQDTGDDDEGGSIPEASLPGSRGQAWGGGEKIVETLDEVISEKPDTVTSSNLRPRGSHTPSSDPEKQLGGADTAHSTGAQRSLLLGARSTEVSDISTKEAILDRERREQEELTEAMSRLTKELKLSSIRFGEALDEDKEVTKQAGEGIGKNELSMEAAARRMGALTRMTEGKGWWGRIILYAWVYGLMVVLVLVVFVLPKLRF</sequence>
<dbReference type="GO" id="GO:0005789">
    <property type="term" value="C:endoplasmic reticulum membrane"/>
    <property type="evidence" value="ECO:0007669"/>
    <property type="project" value="UniProtKB-SubCell"/>
</dbReference>
<keyword evidence="7" id="KW-0653">Protein transport</keyword>
<reference evidence="13 14" key="1">
    <citation type="submission" date="2015-09" db="EMBL/GenBank/DDBJ databases">
        <title>Host preference determinants of Valsa canker pathogens revealed by comparative genomics.</title>
        <authorList>
            <person name="Yin Z."/>
            <person name="Huang L."/>
        </authorList>
    </citation>
    <scope>NUCLEOTIDE SEQUENCE [LARGE SCALE GENOMIC DNA]</scope>
    <source>
        <strain evidence="13 14">SXYLt</strain>
    </source>
</reference>
<dbReference type="Proteomes" id="UP000285146">
    <property type="component" value="Unassembled WGS sequence"/>
</dbReference>
<dbReference type="GO" id="GO:0006890">
    <property type="term" value="P:retrograde vesicle-mediated transport, Golgi to endoplasmic reticulum"/>
    <property type="evidence" value="ECO:0007669"/>
    <property type="project" value="TreeGrafter"/>
</dbReference>
<dbReference type="OrthoDB" id="3231855at2759"/>
<keyword evidence="3" id="KW-0813">Transport</keyword>